<keyword evidence="5" id="KW-0812">Transmembrane</keyword>
<evidence type="ECO:0000256" key="4">
    <source>
        <dbReference type="SAM" id="MobiDB-lite"/>
    </source>
</evidence>
<dbReference type="SMART" id="SM00220">
    <property type="entry name" value="S_TKc"/>
    <property type="match status" value="1"/>
</dbReference>
<feature type="compositionally biased region" description="Basic residues" evidence="4">
    <location>
        <begin position="513"/>
        <end position="522"/>
    </location>
</feature>
<proteinExistence type="predicted"/>
<dbReference type="InterPro" id="IPR017441">
    <property type="entry name" value="Protein_kinase_ATP_BS"/>
</dbReference>
<dbReference type="FunFam" id="3.30.200.20:FF:000420">
    <property type="entry name" value="Putative receptor-like protein kinase"/>
    <property type="match status" value="1"/>
</dbReference>
<dbReference type="EMBL" id="AJ245900">
    <property type="protein sequence ID" value="CAB53482.1"/>
    <property type="molecule type" value="Genomic_DNA"/>
</dbReference>
<dbReference type="AlphaFoldDB" id="Q9ST88"/>
<dbReference type="PROSITE" id="PS50011">
    <property type="entry name" value="PROTEIN_KINASE_DOM"/>
    <property type="match status" value="1"/>
</dbReference>
<dbReference type="Gene3D" id="3.30.200.20">
    <property type="entry name" value="Phosphorylase Kinase, domain 1"/>
    <property type="match status" value="1"/>
</dbReference>
<accession>Q9ST88</accession>
<dbReference type="InterPro" id="IPR043891">
    <property type="entry name" value="SPARK"/>
</dbReference>
<dbReference type="InterPro" id="IPR000719">
    <property type="entry name" value="Prot_kinase_dom"/>
</dbReference>
<dbReference type="GO" id="GO:0005524">
    <property type="term" value="F:ATP binding"/>
    <property type="evidence" value="ECO:0007669"/>
    <property type="project" value="UniProtKB-UniRule"/>
</dbReference>
<keyword evidence="1 3" id="KW-0547">Nucleotide-binding</keyword>
<dbReference type="Gene3D" id="1.10.510.10">
    <property type="entry name" value="Transferase(Phosphotransferase) domain 1"/>
    <property type="match status" value="1"/>
</dbReference>
<gene>
    <name evidence="8" type="primary">q3037.9</name>
</gene>
<evidence type="ECO:0000256" key="1">
    <source>
        <dbReference type="ARBA" id="ARBA00022741"/>
    </source>
</evidence>
<feature type="chain" id="PRO_5004332813" evidence="6">
    <location>
        <begin position="25"/>
        <end position="835"/>
    </location>
</feature>
<feature type="transmembrane region" description="Helical" evidence="5">
    <location>
        <begin position="645"/>
        <end position="667"/>
    </location>
</feature>
<dbReference type="SUPFAM" id="SSF56112">
    <property type="entry name" value="Protein kinase-like (PK-like)"/>
    <property type="match status" value="1"/>
</dbReference>
<feature type="domain" description="Protein kinase" evidence="7">
    <location>
        <begin position="188"/>
        <end position="481"/>
    </location>
</feature>
<evidence type="ECO:0000256" key="3">
    <source>
        <dbReference type="PROSITE-ProRule" id="PRU10141"/>
    </source>
</evidence>
<feature type="binding site" evidence="3">
    <location>
        <position position="298"/>
    </location>
    <ligand>
        <name>ATP</name>
        <dbReference type="ChEBI" id="CHEBI:30616"/>
    </ligand>
</feature>
<dbReference type="PROSITE" id="PS00107">
    <property type="entry name" value="PROTEIN_KINASE_ATP"/>
    <property type="match status" value="1"/>
</dbReference>
<dbReference type="InterPro" id="IPR011009">
    <property type="entry name" value="Kinase-like_dom_sf"/>
</dbReference>
<feature type="compositionally biased region" description="Polar residues" evidence="4">
    <location>
        <begin position="565"/>
        <end position="574"/>
    </location>
</feature>
<organism evidence="8">
    <name type="scientific">Oryza sativa</name>
    <name type="common">Rice</name>
    <dbReference type="NCBI Taxonomy" id="4530"/>
    <lineage>
        <taxon>Eukaryota</taxon>
        <taxon>Viridiplantae</taxon>
        <taxon>Streptophyta</taxon>
        <taxon>Embryophyta</taxon>
        <taxon>Tracheophyta</taxon>
        <taxon>Spermatophyta</taxon>
        <taxon>Magnoliopsida</taxon>
        <taxon>Liliopsida</taxon>
        <taxon>Poales</taxon>
        <taxon>Poaceae</taxon>
        <taxon>BOP clade</taxon>
        <taxon>Oryzoideae</taxon>
        <taxon>Oryzeae</taxon>
        <taxon>Oryzinae</taxon>
        <taxon>Oryza</taxon>
    </lineage>
</organism>
<evidence type="ECO:0000256" key="6">
    <source>
        <dbReference type="SAM" id="SignalP"/>
    </source>
</evidence>
<feature type="compositionally biased region" description="Low complexity" evidence="4">
    <location>
        <begin position="580"/>
        <end position="595"/>
    </location>
</feature>
<keyword evidence="6" id="KW-0732">Signal</keyword>
<dbReference type="Pfam" id="PF19160">
    <property type="entry name" value="SPARK"/>
    <property type="match status" value="1"/>
</dbReference>
<protein>
    <submittedName>
        <fullName evidence="8">CAA30379.1 protein</fullName>
    </submittedName>
</protein>
<keyword evidence="2 3" id="KW-0067">ATP-binding</keyword>
<reference evidence="8" key="1">
    <citation type="submission" date="1999-08" db="EMBL/GenBank/DDBJ databases">
        <title>Oryza sativa chromosome 4 BAC q3037-207F1 genomic sequence.</title>
        <authorList>
            <person name="Hong G."/>
            <person name="Chen Z."/>
        </authorList>
    </citation>
    <scope>NUCLEOTIDE SEQUENCE</scope>
    <source>
        <strain evidence="8">DNA</strain>
    </source>
</reference>
<dbReference type="GO" id="GO:0004672">
    <property type="term" value="F:protein kinase activity"/>
    <property type="evidence" value="ECO:0007669"/>
    <property type="project" value="InterPro"/>
</dbReference>
<name>Q9ST88_ORYSA</name>
<dbReference type="Pfam" id="PF00069">
    <property type="entry name" value="Pkinase"/>
    <property type="match status" value="2"/>
</dbReference>
<keyword evidence="5" id="KW-0472">Membrane</keyword>
<evidence type="ECO:0000259" key="7">
    <source>
        <dbReference type="PROSITE" id="PS50011"/>
    </source>
</evidence>
<sequence>MPLLRGGLVSVVLLLLASPFFFSANPAATAVGDCPLDFSWANFTLASAACSDPTQRAACCRYINAFVAISMARYANATGRLGVPPAFSEICLSSVSETFKLRGIPTDADVFCGLGPKIRVSYQCAGRDTVLEMLQSPNFNDVVGSCRGPLSLDITCKTCLNYGIVYLHRLIGSDDNVGLSVCRNAVFVTLATQQGIFSYDDIVKCFFGVQGITIFPVILIRRKNRELKNADLHAQNPENAFCQSQSWRCPEGQSPMFQRYSYKETMKATNNFSTVIGKGGFGTVYKAQFSDGSIAAVKRMDKVSRQAEEEFCREMELLARLHHRHLVTLKGFCIERKERDIKSSNILLDENFVAKVADFGLAHASRTGAISFEAVNTDIRGTPGYMDPEYVITQELTEKSDIYSYGVLLLELVTVSIVQWCTQREGRERPSIRQVLRMLSERLDPGNGSFGEGMEDAEGGFYPRNSKCGVHRNELIPHSGDMRSLHSSSSTTRSYCSRSMLLEASVSELHCQIKKKKTRKMHAKTDSEVTSLAPSSPPRSPTSRGGRPVYYVQSPSRDSHDGEKTATSVHSTPALSPMGSPRHSVGRDSSSSRFSGHPKRKGDKSSSGRKGAPAGKGWQEIGVIEEEGLLDDEDERRGIPKRCKYFLIFVLGFVVLFSFFALVLWGASRSQKPQIVIKSITFENFIIQAGTDASLVPTDMATTNSTVKLTYRNTGTFFGIHVTADPFTLSYSQLTLASGDLNKFYQARSSRRTVSVGVMGNKVPLYGGGPTLTAGKGSGSMAPVPMILRTTVHSRAYVLGALVKPKFTRAIECKVLMNPAKLNKPISLDKSCIYL</sequence>
<dbReference type="PANTHER" id="PTHR47989">
    <property type="entry name" value="OS01G0750732 PROTEIN"/>
    <property type="match status" value="1"/>
</dbReference>
<keyword evidence="5" id="KW-1133">Transmembrane helix</keyword>
<feature type="region of interest" description="Disordered" evidence="4">
    <location>
        <begin position="513"/>
        <end position="618"/>
    </location>
</feature>
<evidence type="ECO:0000256" key="5">
    <source>
        <dbReference type="SAM" id="Phobius"/>
    </source>
</evidence>
<feature type="signal peptide" evidence="6">
    <location>
        <begin position="1"/>
        <end position="24"/>
    </location>
</feature>
<evidence type="ECO:0000313" key="8">
    <source>
        <dbReference type="EMBL" id="CAB53482.1"/>
    </source>
</evidence>
<dbReference type="PANTHER" id="PTHR47989:SF36">
    <property type="entry name" value="PROTEIN KINASE DOMAIN-CONTAINING PROTEIN"/>
    <property type="match status" value="1"/>
</dbReference>
<evidence type="ECO:0000256" key="2">
    <source>
        <dbReference type="ARBA" id="ARBA00022840"/>
    </source>
</evidence>